<dbReference type="InterPro" id="IPR008197">
    <property type="entry name" value="WAP_dom"/>
</dbReference>
<dbReference type="SUPFAM" id="SSF57256">
    <property type="entry name" value="Elafin-like"/>
    <property type="match status" value="1"/>
</dbReference>
<reference evidence="2" key="1">
    <citation type="journal article" date="2008" name="Nature">
        <title>The amphioxus genome and the evolution of the chordate karyotype.</title>
        <authorList>
            <consortium name="US DOE Joint Genome Institute (JGI-PGF)"/>
            <person name="Putnam N.H."/>
            <person name="Butts T."/>
            <person name="Ferrier D.E.K."/>
            <person name="Furlong R.F."/>
            <person name="Hellsten U."/>
            <person name="Kawashima T."/>
            <person name="Robinson-Rechavi M."/>
            <person name="Shoguchi E."/>
            <person name="Terry A."/>
            <person name="Yu J.-K."/>
            <person name="Benito-Gutierrez E.L."/>
            <person name="Dubchak I."/>
            <person name="Garcia-Fernandez J."/>
            <person name="Gibson-Brown J.J."/>
            <person name="Grigoriev I.V."/>
            <person name="Horton A.C."/>
            <person name="de Jong P.J."/>
            <person name="Jurka J."/>
            <person name="Kapitonov V.V."/>
            <person name="Kohara Y."/>
            <person name="Kuroki Y."/>
            <person name="Lindquist E."/>
            <person name="Lucas S."/>
            <person name="Osoegawa K."/>
            <person name="Pennacchio L.A."/>
            <person name="Salamov A.A."/>
            <person name="Satou Y."/>
            <person name="Sauka-Spengler T."/>
            <person name="Schmutz J."/>
            <person name="Shin-I T."/>
            <person name="Toyoda A."/>
            <person name="Bronner-Fraser M."/>
            <person name="Fujiyama A."/>
            <person name="Holland L.Z."/>
            <person name="Holland P.W.H."/>
            <person name="Satoh N."/>
            <person name="Rokhsar D.S."/>
        </authorList>
    </citation>
    <scope>NUCLEOTIDE SEQUENCE [LARGE SCALE GENOMIC DNA]</scope>
    <source>
        <strain evidence="2">S238N-H82</strain>
        <tissue evidence="2">Testes</tissue>
    </source>
</reference>
<protein>
    <recommendedName>
        <fullName evidence="1">WAP domain-containing protein</fullName>
    </recommendedName>
</protein>
<evidence type="ECO:0000259" key="1">
    <source>
        <dbReference type="PROSITE" id="PS51390"/>
    </source>
</evidence>
<accession>C3ZU74</accession>
<organism>
    <name type="scientific">Branchiostoma floridae</name>
    <name type="common">Florida lancelet</name>
    <name type="synonym">Amphioxus</name>
    <dbReference type="NCBI Taxonomy" id="7739"/>
    <lineage>
        <taxon>Eukaryota</taxon>
        <taxon>Metazoa</taxon>
        <taxon>Chordata</taxon>
        <taxon>Cephalochordata</taxon>
        <taxon>Leptocardii</taxon>
        <taxon>Amphioxiformes</taxon>
        <taxon>Branchiostomatidae</taxon>
        <taxon>Branchiostoma</taxon>
    </lineage>
</organism>
<dbReference type="InParanoid" id="C3ZU74"/>
<dbReference type="Pfam" id="PF00095">
    <property type="entry name" value="WAP"/>
    <property type="match status" value="1"/>
</dbReference>
<dbReference type="AlphaFoldDB" id="C3ZU74"/>
<dbReference type="PROSITE" id="PS51390">
    <property type="entry name" value="WAP"/>
    <property type="match status" value="1"/>
</dbReference>
<sequence>MATCDVVSNRLQNHNRASTDPSCPNGGRYLPNYYCGRGGRPCPPSMYCEIDATDRWAVCCRIKGVGQCPDVSGQIGICVEACSSNSDCPGEQICCSNGCGHTCQDPVRGREKLPKMLSCRNLILELLLKMLSPQNHTLPPRTTSPHAPYRSVAFAVARLSTVLPNNHTLPHRTTSPHAPHRSVAFAVARLGLVLPNNHTLPQRTTSYHAPYRSVAFAVARLSTVLQQNHTLPPRTTSPHAPHRSVAFAVARLGLVLPNNHTLPQRTTSYHAP</sequence>
<dbReference type="EMBL" id="GG666681">
    <property type="protein sequence ID" value="EEN43960.1"/>
    <property type="molecule type" value="Genomic_DNA"/>
</dbReference>
<evidence type="ECO:0000313" key="2">
    <source>
        <dbReference type="EMBL" id="EEN43960.1"/>
    </source>
</evidence>
<gene>
    <name evidence="2" type="ORF">BRAFLDRAFT_87337</name>
</gene>
<proteinExistence type="predicted"/>
<name>C3ZU74_BRAFL</name>
<feature type="domain" description="WAP" evidence="1">
    <location>
        <begin position="61"/>
        <end position="107"/>
    </location>
</feature>
<dbReference type="InterPro" id="IPR036645">
    <property type="entry name" value="Elafin-like_sf"/>
</dbReference>
<dbReference type="SMART" id="SM00217">
    <property type="entry name" value="WAP"/>
    <property type="match status" value="1"/>
</dbReference>
<dbReference type="CDD" id="cd00199">
    <property type="entry name" value="WAP"/>
    <property type="match status" value="1"/>
</dbReference>
<dbReference type="GO" id="GO:0005576">
    <property type="term" value="C:extracellular region"/>
    <property type="evidence" value="ECO:0007669"/>
    <property type="project" value="InterPro"/>
</dbReference>
<dbReference type="GO" id="GO:0030414">
    <property type="term" value="F:peptidase inhibitor activity"/>
    <property type="evidence" value="ECO:0007669"/>
    <property type="project" value="InterPro"/>
</dbReference>
<dbReference type="Gene3D" id="4.10.75.10">
    <property type="entry name" value="Elafin-like"/>
    <property type="match status" value="1"/>
</dbReference>